<dbReference type="SUPFAM" id="SSF47226">
    <property type="entry name" value="Histidine-containing phosphotransfer domain, HPT domain"/>
    <property type="match status" value="1"/>
</dbReference>
<keyword evidence="1 2" id="KW-0902">Two-component regulatory system</keyword>
<dbReference type="GO" id="GO:0043424">
    <property type="term" value="F:protein histidine kinase binding"/>
    <property type="evidence" value="ECO:0007669"/>
    <property type="project" value="UniProtKB-UniRule"/>
</dbReference>
<dbReference type="PANTHER" id="PTHR28242">
    <property type="entry name" value="PHOSPHORELAY INTERMEDIATE PROTEIN YPD1"/>
    <property type="match status" value="1"/>
</dbReference>
<comment type="subcellular location">
    <subcellularLocation>
        <location evidence="2">Cytoplasm</location>
        <location evidence="2">Cytosol</location>
    </subcellularLocation>
    <subcellularLocation>
        <location evidence="2">Nucleus</location>
    </subcellularLocation>
</comment>
<reference evidence="4" key="2">
    <citation type="submission" date="2025-08" db="UniProtKB">
        <authorList>
            <consortium name="RefSeq"/>
        </authorList>
    </citation>
    <scope>IDENTIFICATION</scope>
</reference>
<evidence type="ECO:0000256" key="2">
    <source>
        <dbReference type="RuleBase" id="RU369004"/>
    </source>
</evidence>
<dbReference type="Gene3D" id="1.20.120.160">
    <property type="entry name" value="HPT domain"/>
    <property type="match status" value="1"/>
</dbReference>
<dbReference type="GO" id="GO:0005829">
    <property type="term" value="C:cytosol"/>
    <property type="evidence" value="ECO:0007669"/>
    <property type="project" value="UniProtKB-SubCell"/>
</dbReference>
<dbReference type="GO" id="GO:0009927">
    <property type="term" value="F:histidine phosphotransfer kinase activity"/>
    <property type="evidence" value="ECO:0007669"/>
    <property type="project" value="UniProtKB-UniRule"/>
</dbReference>
<dbReference type="PANTHER" id="PTHR28242:SF7">
    <property type="entry name" value="HISTIDINE-CONTAINING PHOSPHOTRANSFER PROTEIN"/>
    <property type="match status" value="1"/>
</dbReference>
<accession>A0AB32WTQ7</accession>
<dbReference type="GO" id="GO:0000160">
    <property type="term" value="P:phosphorelay signal transduction system"/>
    <property type="evidence" value="ECO:0007669"/>
    <property type="project" value="UniProtKB-UniRule"/>
</dbReference>
<comment type="domain">
    <text evidence="2">Histidine-containing phosphotransfer domain (HPt) contains an active histidine that mediates the phosphotransfer.</text>
</comment>
<dbReference type="AlphaFoldDB" id="A0AB32WTQ7"/>
<keyword evidence="2" id="KW-0932">Cytokinin signaling pathway</keyword>
<name>A0AB32WTQ7_THECC</name>
<dbReference type="Proteomes" id="UP000694886">
    <property type="component" value="Chromosome 9"/>
</dbReference>
<dbReference type="GO" id="GO:0009736">
    <property type="term" value="P:cytokinin-activated signaling pathway"/>
    <property type="evidence" value="ECO:0007669"/>
    <property type="project" value="UniProtKB-KW"/>
</dbReference>
<dbReference type="Gramene" id="Tc09v2_t023970.7">
    <property type="protein sequence ID" value="Tc09v2_p023970.7"/>
    <property type="gene ID" value="Tc09v2_g023970"/>
</dbReference>
<dbReference type="RefSeq" id="XP_017982045.1">
    <property type="nucleotide sequence ID" value="XM_018126556.1"/>
</dbReference>
<evidence type="ECO:0000256" key="1">
    <source>
        <dbReference type="ARBA" id="ARBA00023012"/>
    </source>
</evidence>
<dbReference type="InterPro" id="IPR036641">
    <property type="entry name" value="HPT_dom_sf"/>
</dbReference>
<dbReference type="GO" id="GO:0005634">
    <property type="term" value="C:nucleus"/>
    <property type="evidence" value="ECO:0007669"/>
    <property type="project" value="UniProtKB-SubCell"/>
</dbReference>
<proteinExistence type="predicted"/>
<gene>
    <name evidence="4" type="primary">LOC108663169</name>
</gene>
<protein>
    <recommendedName>
        <fullName evidence="2">Histidine-containing phosphotransfer protein</fullName>
    </recommendedName>
</protein>
<dbReference type="InterPro" id="IPR045871">
    <property type="entry name" value="AHP1-5/YPD1"/>
</dbReference>
<sequence length="149" mass="17243">MALSIVRGLLQQYVQSLFNEGIINDQFSHIQHLKMVGRADHFVQLINTYCLNVETILSKLESYIDLPNVDFSNLAALATEIEERSSCIGAEHVRLTCLDLMRACDQMQKQNFCQALSWTKNEFAHTRNKLQVLVQMERKIMRLEAKQQK</sequence>
<evidence type="ECO:0000313" key="3">
    <source>
        <dbReference type="Proteomes" id="UP000694886"/>
    </source>
</evidence>
<dbReference type="GeneID" id="108663169"/>
<comment type="function">
    <text evidence="2">Functions as a two-component phosphorelay mediators between cytokinin sensor histidine kinases and response regulators (B-type ARRs). Plays an important role in propagating cytokinin signal transduction.</text>
</comment>
<reference evidence="3" key="1">
    <citation type="journal article" date="1997" name="Nucleic Acids Res.">
        <title>tRNAscan-SE: a program for improved detection of transfer RNA genes in genomic sequence.</title>
        <authorList>
            <person name="Lowe T.M."/>
            <person name="Eddy S.R."/>
        </authorList>
    </citation>
    <scope>NUCLEOTIDE SEQUENCE [LARGE SCALE GENOMIC DNA]</scope>
    <source>
        <strain evidence="3">r\B97-61/B2</strain>
    </source>
</reference>
<organism evidence="3 4">
    <name type="scientific">Theobroma cacao</name>
    <name type="common">Cacao</name>
    <name type="synonym">Cocoa</name>
    <dbReference type="NCBI Taxonomy" id="3641"/>
    <lineage>
        <taxon>Eukaryota</taxon>
        <taxon>Viridiplantae</taxon>
        <taxon>Streptophyta</taxon>
        <taxon>Embryophyta</taxon>
        <taxon>Tracheophyta</taxon>
        <taxon>Spermatophyta</taxon>
        <taxon>Magnoliopsida</taxon>
        <taxon>eudicotyledons</taxon>
        <taxon>Gunneridae</taxon>
        <taxon>Pentapetalae</taxon>
        <taxon>rosids</taxon>
        <taxon>malvids</taxon>
        <taxon>Malvales</taxon>
        <taxon>Malvaceae</taxon>
        <taxon>Byttnerioideae</taxon>
        <taxon>Theobroma</taxon>
    </lineage>
</organism>
<evidence type="ECO:0000313" key="4">
    <source>
        <dbReference type="RefSeq" id="XP_017982045.1"/>
    </source>
</evidence>